<dbReference type="Proteomes" id="UP000709466">
    <property type="component" value="Unassembled WGS sequence"/>
</dbReference>
<protein>
    <submittedName>
        <fullName evidence="4">GNAT family N-acetyltransferase</fullName>
    </submittedName>
</protein>
<dbReference type="InterPro" id="IPR000182">
    <property type="entry name" value="GNAT_dom"/>
</dbReference>
<dbReference type="InterPro" id="IPR016181">
    <property type="entry name" value="Acyl_CoA_acyltransferase"/>
</dbReference>
<accession>A0ABX0VW13</accession>
<sequence>MTASPETLYDVIDATWPAAEKWTDGPWTFRKGLGAGSRVSATTGSGTLADLPAAEAQMTALDQPKLFMIRHGDTELDEMLAAQGYVIKDPVTLMSAPIEPIATDRPPAVTTFEVWPPLAVEREIWLEDGVGPARVAVMERAECQRMTILGRLDDTPAGTGYVGIHNGVAMFHGLVTLPRFRRRGLAQHMIRAMAFWARENGAEEIALLVVKANGPANALYQRMGFEHVADYHYRIKAE</sequence>
<keyword evidence="1" id="KW-0808">Transferase</keyword>
<dbReference type="SUPFAM" id="SSF55729">
    <property type="entry name" value="Acyl-CoA N-acyltransferases (Nat)"/>
    <property type="match status" value="1"/>
</dbReference>
<organism evidence="4 5">
    <name type="scientific">Marivivens donghaensis</name>
    <dbReference type="NCBI Taxonomy" id="1699413"/>
    <lineage>
        <taxon>Bacteria</taxon>
        <taxon>Pseudomonadati</taxon>
        <taxon>Pseudomonadota</taxon>
        <taxon>Alphaproteobacteria</taxon>
        <taxon>Rhodobacterales</taxon>
        <taxon>Paracoccaceae</taxon>
        <taxon>Marivivens group</taxon>
        <taxon>Marivivens</taxon>
    </lineage>
</organism>
<gene>
    <name evidence="4" type="ORF">HCZ30_04280</name>
</gene>
<name>A0ABX0VW13_9RHOB</name>
<comment type="caution">
    <text evidence="4">The sequence shown here is derived from an EMBL/GenBank/DDBJ whole genome shotgun (WGS) entry which is preliminary data.</text>
</comment>
<evidence type="ECO:0000313" key="5">
    <source>
        <dbReference type="Proteomes" id="UP000709466"/>
    </source>
</evidence>
<dbReference type="Pfam" id="PF00583">
    <property type="entry name" value="Acetyltransf_1"/>
    <property type="match status" value="1"/>
</dbReference>
<evidence type="ECO:0000259" key="3">
    <source>
        <dbReference type="PROSITE" id="PS51186"/>
    </source>
</evidence>
<dbReference type="InterPro" id="IPR050680">
    <property type="entry name" value="YpeA/RimI_acetyltransf"/>
</dbReference>
<dbReference type="PROSITE" id="PS51186">
    <property type="entry name" value="GNAT"/>
    <property type="match status" value="1"/>
</dbReference>
<dbReference type="CDD" id="cd04301">
    <property type="entry name" value="NAT_SF"/>
    <property type="match status" value="1"/>
</dbReference>
<dbReference type="EMBL" id="JAATOP010000002">
    <property type="protein sequence ID" value="NIY71650.1"/>
    <property type="molecule type" value="Genomic_DNA"/>
</dbReference>
<reference evidence="4 5" key="1">
    <citation type="submission" date="2020-03" db="EMBL/GenBank/DDBJ databases">
        <title>Bacterial isolates of synthetic phycosphere.</title>
        <authorList>
            <person name="Fu H."/>
            <person name="Moran M.A."/>
        </authorList>
    </citation>
    <scope>NUCLEOTIDE SEQUENCE [LARGE SCALE GENOMIC DNA]</scope>
    <source>
        <strain evidence="4 5">HF1</strain>
    </source>
</reference>
<evidence type="ECO:0000313" key="4">
    <source>
        <dbReference type="EMBL" id="NIY71650.1"/>
    </source>
</evidence>
<evidence type="ECO:0000256" key="2">
    <source>
        <dbReference type="ARBA" id="ARBA00023315"/>
    </source>
</evidence>
<keyword evidence="5" id="KW-1185">Reference proteome</keyword>
<feature type="domain" description="N-acetyltransferase" evidence="3">
    <location>
        <begin position="96"/>
        <end position="238"/>
    </location>
</feature>
<proteinExistence type="predicted"/>
<evidence type="ECO:0000256" key="1">
    <source>
        <dbReference type="ARBA" id="ARBA00022679"/>
    </source>
</evidence>
<dbReference type="RefSeq" id="WP_167636664.1">
    <property type="nucleotide sequence ID" value="NZ_JAATOP010000002.1"/>
</dbReference>
<keyword evidence="2" id="KW-0012">Acyltransferase</keyword>
<dbReference type="PANTHER" id="PTHR43420">
    <property type="entry name" value="ACETYLTRANSFERASE"/>
    <property type="match status" value="1"/>
</dbReference>
<dbReference type="Gene3D" id="3.40.630.30">
    <property type="match status" value="1"/>
</dbReference>